<feature type="compositionally biased region" description="Polar residues" evidence="1">
    <location>
        <begin position="142"/>
        <end position="154"/>
    </location>
</feature>
<evidence type="ECO:0000256" key="1">
    <source>
        <dbReference type="SAM" id="MobiDB-lite"/>
    </source>
</evidence>
<dbReference type="Proteomes" id="UP000070544">
    <property type="component" value="Unassembled WGS sequence"/>
</dbReference>
<dbReference type="EMBL" id="KQ965802">
    <property type="protein sequence ID" value="KXS11443.1"/>
    <property type="molecule type" value="Genomic_DNA"/>
</dbReference>
<evidence type="ECO:0000313" key="2">
    <source>
        <dbReference type="EMBL" id="KXS11443.1"/>
    </source>
</evidence>
<name>A0A139A4X6_GONPJ</name>
<dbReference type="AlphaFoldDB" id="A0A139A4X6"/>
<feature type="compositionally biased region" description="Polar residues" evidence="1">
    <location>
        <begin position="1"/>
        <end position="12"/>
    </location>
</feature>
<sequence>MEAADVSSSQISYVEDQAGDSQEVIAKEGNDASPSYEDALVDDASYENWEGTPSGSAGGTDQPDEFLEDGVEMKGDEELGGSSSPKPVNAEAPSSGHEDAESPASASVVPTVEQSPSELQSEQENVTVQVSNENQDVAVGESTHSLKLDTVQSSETEKVRPRSDAQSGRSATSSRRVSKASSSIPTSPPPPPPRNVRSSPMSKQTAKRPSINIAPSSPTPPPQSQNSLVDAFVQSVGEAKLGVARKDFLRCVYPDDQPGPKPNTKSTGVQTKFGLGVIIEPDVLLSEIRPWGRHAATMPRKKVGQPIVTVLPPILKIK</sequence>
<feature type="compositionally biased region" description="Polar residues" evidence="1">
    <location>
        <begin position="125"/>
        <end position="135"/>
    </location>
</feature>
<protein>
    <submittedName>
        <fullName evidence="2">Uncharacterized protein</fullName>
    </submittedName>
</protein>
<feature type="compositionally biased region" description="Low complexity" evidence="1">
    <location>
        <begin position="169"/>
        <end position="185"/>
    </location>
</feature>
<reference evidence="2 3" key="1">
    <citation type="journal article" date="2015" name="Genome Biol. Evol.">
        <title>Phylogenomic analyses indicate that early fungi evolved digesting cell walls of algal ancestors of land plants.</title>
        <authorList>
            <person name="Chang Y."/>
            <person name="Wang S."/>
            <person name="Sekimoto S."/>
            <person name="Aerts A.L."/>
            <person name="Choi C."/>
            <person name="Clum A."/>
            <person name="LaButti K.M."/>
            <person name="Lindquist E.A."/>
            <person name="Yee Ngan C."/>
            <person name="Ohm R.A."/>
            <person name="Salamov A.A."/>
            <person name="Grigoriev I.V."/>
            <person name="Spatafora J.W."/>
            <person name="Berbee M.L."/>
        </authorList>
    </citation>
    <scope>NUCLEOTIDE SEQUENCE [LARGE SCALE GENOMIC DNA]</scope>
    <source>
        <strain evidence="2 3">JEL478</strain>
    </source>
</reference>
<keyword evidence="3" id="KW-1185">Reference proteome</keyword>
<feature type="region of interest" description="Disordered" evidence="1">
    <location>
        <begin position="1"/>
        <end position="226"/>
    </location>
</feature>
<proteinExistence type="predicted"/>
<feature type="compositionally biased region" description="Low complexity" evidence="1">
    <location>
        <begin position="113"/>
        <end position="124"/>
    </location>
</feature>
<organism evidence="2 3">
    <name type="scientific">Gonapodya prolifera (strain JEL478)</name>
    <name type="common">Monoblepharis prolifera</name>
    <dbReference type="NCBI Taxonomy" id="1344416"/>
    <lineage>
        <taxon>Eukaryota</taxon>
        <taxon>Fungi</taxon>
        <taxon>Fungi incertae sedis</taxon>
        <taxon>Chytridiomycota</taxon>
        <taxon>Chytridiomycota incertae sedis</taxon>
        <taxon>Monoblepharidomycetes</taxon>
        <taxon>Monoblepharidales</taxon>
        <taxon>Gonapodyaceae</taxon>
        <taxon>Gonapodya</taxon>
    </lineage>
</organism>
<evidence type="ECO:0000313" key="3">
    <source>
        <dbReference type="Proteomes" id="UP000070544"/>
    </source>
</evidence>
<accession>A0A139A4X6</accession>
<gene>
    <name evidence="2" type="ORF">M427DRAFT_35817</name>
</gene>